<dbReference type="InParanoid" id="A0A1V8SHP7"/>
<gene>
    <name evidence="2" type="ORF">B0A48_15751</name>
</gene>
<feature type="compositionally biased region" description="Basic and acidic residues" evidence="1">
    <location>
        <begin position="462"/>
        <end position="479"/>
    </location>
</feature>
<accession>A0A1V8SHP7</accession>
<comment type="caution">
    <text evidence="2">The sequence shown here is derived from an EMBL/GenBank/DDBJ whole genome shotgun (WGS) entry which is preliminary data.</text>
</comment>
<dbReference type="AlphaFoldDB" id="A0A1V8SHP7"/>
<evidence type="ECO:0000256" key="1">
    <source>
        <dbReference type="SAM" id="MobiDB-lite"/>
    </source>
</evidence>
<feature type="region of interest" description="Disordered" evidence="1">
    <location>
        <begin position="428"/>
        <end position="487"/>
    </location>
</feature>
<keyword evidence="3" id="KW-1185">Reference proteome</keyword>
<dbReference type="EMBL" id="NAJO01000045">
    <property type="protein sequence ID" value="OQN98490.1"/>
    <property type="molecule type" value="Genomic_DNA"/>
</dbReference>
<proteinExistence type="predicted"/>
<reference evidence="3" key="1">
    <citation type="submission" date="2017-03" db="EMBL/GenBank/DDBJ databases">
        <title>Genomes of endolithic fungi from Antarctica.</title>
        <authorList>
            <person name="Coleine C."/>
            <person name="Masonjones S."/>
            <person name="Stajich J.E."/>
        </authorList>
    </citation>
    <scope>NUCLEOTIDE SEQUENCE [LARGE SCALE GENOMIC DNA]</scope>
    <source>
        <strain evidence="3">CCFEE 5527</strain>
    </source>
</reference>
<name>A0A1V8SHP7_9PEZI</name>
<dbReference type="Proteomes" id="UP000192596">
    <property type="component" value="Unassembled WGS sequence"/>
</dbReference>
<sequence>MATKSAREDTPSIDFEVDDMTMDMIRALLVQNRPIFDERTTDQRNGVSSYHIAFALHLVGKWPSVFDYNITCGKDAVLSKDNKNAHWSALKSWVQEQVDSLRYLPRKGSELEHADGRVRDMSGRLALSEATIHFAATEPEISVNISESTDYKPLGLQPEDVGRGLERLQIYLAKYMGKGTTSRQAPTLFYRHNGALEKIRGCPCLAQLISSQHATLDPTTTLQFQCYLGWTSAHFKDPPEPKHAVRRWKAGTSFHDPLDLGNIPDPSRWEDVGFPEDLPSMHRRGFYFTGSLRPEYTGRTDFALITLLNRAGTMSEKRVVFGLVRPFEADLPAESPDWCGCPHLIVTACWDWTTTSVQFRVRDVDFNLREADGAGPNVDTTWAELQRRGLILLGRFQGASEAEIRDFAYALRKVRAIDVTELPRRSRSPSFVRTQVGPNRYGSGSPANTLRKSRIKDEEEGAQERKCEEEHDAAMKAEWEAAAQQKA</sequence>
<organism evidence="2 3">
    <name type="scientific">Cryoendolithus antarcticus</name>
    <dbReference type="NCBI Taxonomy" id="1507870"/>
    <lineage>
        <taxon>Eukaryota</taxon>
        <taxon>Fungi</taxon>
        <taxon>Dikarya</taxon>
        <taxon>Ascomycota</taxon>
        <taxon>Pezizomycotina</taxon>
        <taxon>Dothideomycetes</taxon>
        <taxon>Dothideomycetidae</taxon>
        <taxon>Cladosporiales</taxon>
        <taxon>Cladosporiaceae</taxon>
        <taxon>Cryoendolithus</taxon>
    </lineage>
</organism>
<feature type="compositionally biased region" description="Polar residues" evidence="1">
    <location>
        <begin position="428"/>
        <end position="437"/>
    </location>
</feature>
<evidence type="ECO:0000313" key="2">
    <source>
        <dbReference type="EMBL" id="OQN98490.1"/>
    </source>
</evidence>
<evidence type="ECO:0000313" key="3">
    <source>
        <dbReference type="Proteomes" id="UP000192596"/>
    </source>
</evidence>
<protein>
    <submittedName>
        <fullName evidence="2">Uncharacterized protein</fullName>
    </submittedName>
</protein>